<dbReference type="GO" id="GO:1990961">
    <property type="term" value="P:xenobiotic detoxification by transmembrane export across the plasma membrane"/>
    <property type="evidence" value="ECO:0007669"/>
    <property type="project" value="InterPro"/>
</dbReference>
<evidence type="ECO:0000256" key="5">
    <source>
        <dbReference type="ARBA" id="ARBA00023136"/>
    </source>
</evidence>
<comment type="similarity">
    <text evidence="2">Belongs to the multi antimicrobial extrusion (MATE) (TC 2.A.66.1) family.</text>
</comment>
<name>A0A8H7S4U3_9FUNG</name>
<dbReference type="GO" id="GO:0016020">
    <property type="term" value="C:membrane"/>
    <property type="evidence" value="ECO:0007669"/>
    <property type="project" value="UniProtKB-SubCell"/>
</dbReference>
<proteinExistence type="inferred from homology"/>
<feature type="transmembrane region" description="Helical" evidence="6">
    <location>
        <begin position="405"/>
        <end position="427"/>
    </location>
</feature>
<keyword evidence="4 6" id="KW-1133">Transmembrane helix</keyword>
<evidence type="ECO:0000256" key="4">
    <source>
        <dbReference type="ARBA" id="ARBA00022989"/>
    </source>
</evidence>
<feature type="transmembrane region" description="Helical" evidence="6">
    <location>
        <begin position="118"/>
        <end position="136"/>
    </location>
</feature>
<accession>A0A8H7S4U3</accession>
<keyword evidence="3 6" id="KW-0812">Transmembrane</keyword>
<dbReference type="GO" id="GO:0015297">
    <property type="term" value="F:antiporter activity"/>
    <property type="evidence" value="ECO:0007669"/>
    <property type="project" value="InterPro"/>
</dbReference>
<dbReference type="InterPro" id="IPR045069">
    <property type="entry name" value="MATE_euk"/>
</dbReference>
<keyword evidence="8" id="KW-1185">Reference proteome</keyword>
<feature type="transmembrane region" description="Helical" evidence="6">
    <location>
        <begin position="73"/>
        <end position="97"/>
    </location>
</feature>
<protein>
    <submittedName>
        <fullName evidence="7">Uncharacterized protein</fullName>
    </submittedName>
</protein>
<sequence>MTISLPDDETRPILSNKKDYRLNFTTPNITKELWILTKTSIPVILAYMLQNSLQTGCVLIVGRLGAEELAASAFAFMFAMVTGWVLALGGSTALDTLCSQSWTASDNPHEVGILLQRAYLVLLILFIPIAVLWFFVEPVLLSLGQEVLLSQMTQVFLRYLIAGAPAYICFEATKKYLQAQGIMHAGTYVLLICSPLNLGLNYLFVWKWNFGFIGAPIATSIIYWLMFILLVCYIFFVDGAAAWGGFSCRALQNWGPFLKLVGPGILMVGTEWVAFEIVALAAGRLGTTSLAAQSVIMTTDQVLNTVPFGISIATSNRVGNLLGSAWPVGAKYSANLSATLAASVGIVIMIIMLIVRDSFGYLFSDEESVVDLVGDVLPWVAAFQIADGVAGSCGGSLRGMGNQHLGAVVNLISYYILALPLGIYLAFQHDFGLAGLWVGQCVALFLVGGVEWIIILCTNWNKEVENCFERVRSERKAEEVDDEEDDLL</sequence>
<dbReference type="PANTHER" id="PTHR11206">
    <property type="entry name" value="MULTIDRUG RESISTANCE PROTEIN"/>
    <property type="match status" value="1"/>
</dbReference>
<feature type="transmembrane region" description="Helical" evidence="6">
    <location>
        <begin position="433"/>
        <end position="456"/>
    </location>
</feature>
<dbReference type="AlphaFoldDB" id="A0A8H7S4U3"/>
<organism evidence="7 8">
    <name type="scientific">Circinella minor</name>
    <dbReference type="NCBI Taxonomy" id="1195481"/>
    <lineage>
        <taxon>Eukaryota</taxon>
        <taxon>Fungi</taxon>
        <taxon>Fungi incertae sedis</taxon>
        <taxon>Mucoromycota</taxon>
        <taxon>Mucoromycotina</taxon>
        <taxon>Mucoromycetes</taxon>
        <taxon>Mucorales</taxon>
        <taxon>Lichtheimiaceae</taxon>
        <taxon>Circinella</taxon>
    </lineage>
</organism>
<dbReference type="GO" id="GO:0042910">
    <property type="term" value="F:xenobiotic transmembrane transporter activity"/>
    <property type="evidence" value="ECO:0007669"/>
    <property type="project" value="InterPro"/>
</dbReference>
<evidence type="ECO:0000313" key="8">
    <source>
        <dbReference type="Proteomes" id="UP000646827"/>
    </source>
</evidence>
<evidence type="ECO:0000256" key="6">
    <source>
        <dbReference type="SAM" id="Phobius"/>
    </source>
</evidence>
<feature type="transmembrane region" description="Helical" evidence="6">
    <location>
        <begin position="210"/>
        <end position="236"/>
    </location>
</feature>
<dbReference type="OrthoDB" id="2126698at2759"/>
<dbReference type="Proteomes" id="UP000646827">
    <property type="component" value="Unassembled WGS sequence"/>
</dbReference>
<evidence type="ECO:0000256" key="1">
    <source>
        <dbReference type="ARBA" id="ARBA00004141"/>
    </source>
</evidence>
<comment type="caution">
    <text evidence="7">The sequence shown here is derived from an EMBL/GenBank/DDBJ whole genome shotgun (WGS) entry which is preliminary data.</text>
</comment>
<comment type="subcellular location">
    <subcellularLocation>
        <location evidence="1">Membrane</location>
        <topology evidence="1">Multi-pass membrane protein</topology>
    </subcellularLocation>
</comment>
<dbReference type="NCBIfam" id="TIGR00797">
    <property type="entry name" value="matE"/>
    <property type="match status" value="1"/>
</dbReference>
<dbReference type="CDD" id="cd13132">
    <property type="entry name" value="MATE_eukaryotic"/>
    <property type="match status" value="1"/>
</dbReference>
<keyword evidence="5 6" id="KW-0472">Membrane</keyword>
<reference evidence="7 8" key="1">
    <citation type="submission" date="2020-12" db="EMBL/GenBank/DDBJ databases">
        <title>Metabolic potential, ecology and presence of endohyphal bacteria is reflected in genomic diversity of Mucoromycotina.</title>
        <authorList>
            <person name="Muszewska A."/>
            <person name="Okrasinska A."/>
            <person name="Steczkiewicz K."/>
            <person name="Drgas O."/>
            <person name="Orlowska M."/>
            <person name="Perlinska-Lenart U."/>
            <person name="Aleksandrzak-Piekarczyk T."/>
            <person name="Szatraj K."/>
            <person name="Zielenkiewicz U."/>
            <person name="Pilsyk S."/>
            <person name="Malc E."/>
            <person name="Mieczkowski P."/>
            <person name="Kruszewska J.S."/>
            <person name="Biernat P."/>
            <person name="Pawlowska J."/>
        </authorList>
    </citation>
    <scope>NUCLEOTIDE SEQUENCE [LARGE SCALE GENOMIC DNA]</scope>
    <source>
        <strain evidence="7 8">CBS 142.35</strain>
    </source>
</reference>
<dbReference type="EMBL" id="JAEPRB010000058">
    <property type="protein sequence ID" value="KAG2223589.1"/>
    <property type="molecule type" value="Genomic_DNA"/>
</dbReference>
<feature type="transmembrane region" description="Helical" evidence="6">
    <location>
        <begin position="336"/>
        <end position="355"/>
    </location>
</feature>
<gene>
    <name evidence="7" type="ORF">INT45_001671</name>
</gene>
<feature type="transmembrane region" description="Helical" evidence="6">
    <location>
        <begin position="185"/>
        <end position="204"/>
    </location>
</feature>
<dbReference type="Pfam" id="PF01554">
    <property type="entry name" value="MatE"/>
    <property type="match status" value="2"/>
</dbReference>
<evidence type="ECO:0000313" key="7">
    <source>
        <dbReference type="EMBL" id="KAG2223589.1"/>
    </source>
</evidence>
<evidence type="ECO:0000256" key="3">
    <source>
        <dbReference type="ARBA" id="ARBA00022692"/>
    </source>
</evidence>
<evidence type="ECO:0000256" key="2">
    <source>
        <dbReference type="ARBA" id="ARBA00010199"/>
    </source>
</evidence>
<dbReference type="InterPro" id="IPR002528">
    <property type="entry name" value="MATE_fam"/>
</dbReference>